<accession>A0A0S4JA37</accession>
<sequence length="964" mass="105288">MSLSARSVSMSLTNTLLKKPVKHRGITLTMTMSITLSDLRRRSVSPSAAVSKTETISEYLSPTASSTFTGISASEEVTKTLTLLDSITTTGTVSQSQTTSRSEATVSDMRTRSVTKSQTVGSWEFSATTTDTVTNSKELTPSAKTYTYTLTLSPRQDSHTRHRTPTYSVSETYGTLTIVESSTFTLTDDITESIRTKTLSKMTSERTSTLTQSADLTHATRSVSASQGEGSRSLTASGSPTPENTRGSFSLSVSKSIQTATGRLTATRVRRGLDANGKHISGSHSLSQQMSTTITDSATIMSHTRSIPHFVSLGNSLAASIGAVLFPSLEDSTAPCMSLALYVIFPLFIILVVQLLLCLISKSLRWKVDCDTHRNVPIWRSLLITTSYVGFFVPCHLRCAYAHTLRLMVQVLVLLLLLECLVDQLNPVANNVAAFCAALAIVISQVTKPITHAAYCTFRFPKDDELSAQMHLAQMKRIVRLRRKENLAAKRAERERRRQEGLDDVSTTTEEEPEFAFDPEGAVSFDYLDGSGRRGPHAGESFENPSLNDLHFGRGMDLDFPDEKDVFAGFDYQLPPALAEDGTDVLHHQTTGPGYVDVSFPGEEGLKIVDFYEDNRVSTAEAKRRASFVKDVNGVSGRASPPPGLLRKKQSWVDPDQMSIDMMSLGTLASYSSPTRAAIAVADGRIGSSSSLKKPKPKKKRIGPGRDGVVVIPDFDDDFGVKELPNSDDEEGDEHWGTTTTSTTKHQRSAVKQLTTVSLFSELDPEDLLSDDDDELMNNGFAGTVAVDTQSLRSKRVGAANGMTPASGALVVGRRSSSRNYDEDDDDDKISVTSSVRYRTEVHPIVTPHLKCSILLIIVIGVLLFAIDRYRHLCVTSFNGDFGNLWAISLLVDATVGDALVAAIVYLYRRLTASGEEGNHVASFLHPFDGELRARMYEHLSDRFSGKEYLDSAKRASRLSIDDS</sequence>
<feature type="region of interest" description="Disordered" evidence="1">
    <location>
        <begin position="687"/>
        <end position="708"/>
    </location>
</feature>
<organism evidence="3 4">
    <name type="scientific">Bodo saltans</name>
    <name type="common">Flagellated protozoan</name>
    <dbReference type="NCBI Taxonomy" id="75058"/>
    <lineage>
        <taxon>Eukaryota</taxon>
        <taxon>Discoba</taxon>
        <taxon>Euglenozoa</taxon>
        <taxon>Kinetoplastea</taxon>
        <taxon>Metakinetoplastina</taxon>
        <taxon>Eubodonida</taxon>
        <taxon>Bodonidae</taxon>
        <taxon>Bodo</taxon>
    </lineage>
</organism>
<dbReference type="AlphaFoldDB" id="A0A0S4JA37"/>
<keyword evidence="2" id="KW-0472">Membrane</keyword>
<evidence type="ECO:0000313" key="4">
    <source>
        <dbReference type="Proteomes" id="UP000051952"/>
    </source>
</evidence>
<dbReference type="Proteomes" id="UP000051952">
    <property type="component" value="Unassembled WGS sequence"/>
</dbReference>
<feature type="compositionally biased region" description="Low complexity" evidence="1">
    <location>
        <begin position="90"/>
        <end position="102"/>
    </location>
</feature>
<feature type="transmembrane region" description="Helical" evidence="2">
    <location>
        <begin position="849"/>
        <end position="867"/>
    </location>
</feature>
<keyword evidence="4" id="KW-1185">Reference proteome</keyword>
<protein>
    <submittedName>
        <fullName evidence="3">Transmembrane protein, putative</fullName>
    </submittedName>
</protein>
<feature type="transmembrane region" description="Helical" evidence="2">
    <location>
        <begin position="887"/>
        <end position="908"/>
    </location>
</feature>
<evidence type="ECO:0000256" key="1">
    <source>
        <dbReference type="SAM" id="MobiDB-lite"/>
    </source>
</evidence>
<dbReference type="VEuPathDB" id="TriTrypDB:BSAL_15005"/>
<feature type="region of interest" description="Disordered" evidence="1">
    <location>
        <begin position="720"/>
        <end position="749"/>
    </location>
</feature>
<evidence type="ECO:0000313" key="3">
    <source>
        <dbReference type="EMBL" id="CUG88356.1"/>
    </source>
</evidence>
<feature type="region of interest" description="Disordered" evidence="1">
    <location>
        <begin position="90"/>
        <end position="113"/>
    </location>
</feature>
<feature type="compositionally biased region" description="Basic residues" evidence="1">
    <location>
        <begin position="693"/>
        <end position="703"/>
    </location>
</feature>
<feature type="compositionally biased region" description="Basic and acidic residues" evidence="1">
    <location>
        <begin position="489"/>
        <end position="501"/>
    </location>
</feature>
<feature type="transmembrane region" description="Helical" evidence="2">
    <location>
        <begin position="310"/>
        <end position="327"/>
    </location>
</feature>
<name>A0A0S4JA37_BODSA</name>
<keyword evidence="2 3" id="KW-0812">Transmembrane</keyword>
<dbReference type="EMBL" id="CYKH01001634">
    <property type="protein sequence ID" value="CUG88356.1"/>
    <property type="molecule type" value="Genomic_DNA"/>
</dbReference>
<reference evidence="4" key="1">
    <citation type="submission" date="2015-09" db="EMBL/GenBank/DDBJ databases">
        <authorList>
            <consortium name="Pathogen Informatics"/>
        </authorList>
    </citation>
    <scope>NUCLEOTIDE SEQUENCE [LARGE SCALE GENOMIC DNA]</scope>
    <source>
        <strain evidence="4">Lake Konstanz</strain>
    </source>
</reference>
<gene>
    <name evidence="3" type="ORF">BSAL_15005</name>
</gene>
<proteinExistence type="predicted"/>
<evidence type="ECO:0000256" key="2">
    <source>
        <dbReference type="SAM" id="Phobius"/>
    </source>
</evidence>
<feature type="transmembrane region" description="Helical" evidence="2">
    <location>
        <begin position="339"/>
        <end position="360"/>
    </location>
</feature>
<feature type="region of interest" description="Disordered" evidence="1">
    <location>
        <begin position="489"/>
        <end position="514"/>
    </location>
</feature>
<keyword evidence="2" id="KW-1133">Transmembrane helix</keyword>
<feature type="region of interest" description="Disordered" evidence="1">
    <location>
        <begin position="199"/>
        <end position="252"/>
    </location>
</feature>